<protein>
    <submittedName>
        <fullName evidence="2">Uncharacterized protein</fullName>
    </submittedName>
</protein>
<dbReference type="AlphaFoldDB" id="A0A926KW23"/>
<evidence type="ECO:0000256" key="1">
    <source>
        <dbReference type="SAM" id="Phobius"/>
    </source>
</evidence>
<comment type="caution">
    <text evidence="2">The sequence shown here is derived from an EMBL/GenBank/DDBJ whole genome shotgun (WGS) entry which is preliminary data.</text>
</comment>
<accession>A0A926KW23</accession>
<sequence>MLQFKQIWFQTVKGGVALPHFTRRHGWIILVWIIVGLFVFPLTPPISQHFPADVEILVESNTTQVLTHQETVPGKETIFTNKNLIHWFDDFHKEYFITVFVVFIPFLYSKVREQLKETLLAFRKFTSLYVGLIHSLIISDR</sequence>
<keyword evidence="1" id="KW-1133">Transmembrane helix</keyword>
<dbReference type="Proteomes" id="UP000650466">
    <property type="component" value="Unassembled WGS sequence"/>
</dbReference>
<keyword evidence="1" id="KW-0812">Transmembrane</keyword>
<organism evidence="2 3">
    <name type="scientific">Paenibacillus sedimenti</name>
    <dbReference type="NCBI Taxonomy" id="2770274"/>
    <lineage>
        <taxon>Bacteria</taxon>
        <taxon>Bacillati</taxon>
        <taxon>Bacillota</taxon>
        <taxon>Bacilli</taxon>
        <taxon>Bacillales</taxon>
        <taxon>Paenibacillaceae</taxon>
        <taxon>Paenibacillus</taxon>
    </lineage>
</organism>
<name>A0A926KW23_9BACL</name>
<keyword evidence="3" id="KW-1185">Reference proteome</keyword>
<dbReference type="EMBL" id="JACVVD010000009">
    <property type="protein sequence ID" value="MBD0383000.1"/>
    <property type="molecule type" value="Genomic_DNA"/>
</dbReference>
<keyword evidence="1" id="KW-0472">Membrane</keyword>
<gene>
    <name evidence="2" type="ORF">ICC18_23085</name>
</gene>
<evidence type="ECO:0000313" key="2">
    <source>
        <dbReference type="EMBL" id="MBD0383000.1"/>
    </source>
</evidence>
<feature type="transmembrane region" description="Helical" evidence="1">
    <location>
        <begin position="120"/>
        <end position="138"/>
    </location>
</feature>
<proteinExistence type="predicted"/>
<reference evidence="2" key="1">
    <citation type="submission" date="2020-09" db="EMBL/GenBank/DDBJ databases">
        <title>Draft Genome Sequence of Paenibacillus sp. WST5.</title>
        <authorList>
            <person name="Bao Z."/>
        </authorList>
    </citation>
    <scope>NUCLEOTIDE SEQUENCE</scope>
    <source>
        <strain evidence="2">WST5</strain>
    </source>
</reference>
<feature type="transmembrane region" description="Helical" evidence="1">
    <location>
        <begin position="26"/>
        <end position="43"/>
    </location>
</feature>
<evidence type="ECO:0000313" key="3">
    <source>
        <dbReference type="Proteomes" id="UP000650466"/>
    </source>
</evidence>
<feature type="transmembrane region" description="Helical" evidence="1">
    <location>
        <begin position="91"/>
        <end position="108"/>
    </location>
</feature>